<dbReference type="GO" id="GO:0036064">
    <property type="term" value="C:ciliary basal body"/>
    <property type="evidence" value="ECO:0007669"/>
    <property type="project" value="TreeGrafter"/>
</dbReference>
<dbReference type="GO" id="GO:0055037">
    <property type="term" value="C:recycling endosome"/>
    <property type="evidence" value="ECO:0007669"/>
    <property type="project" value="TreeGrafter"/>
</dbReference>
<name>A0AAU9ZBX4_PHORO</name>
<evidence type="ECO:0000313" key="5">
    <source>
        <dbReference type="Proteomes" id="UP001152836"/>
    </source>
</evidence>
<dbReference type="PANTHER" id="PTHR31259">
    <property type="entry name" value="ENDOSOME-ASSOCIATED TRAFFICKING REGULATOR 1"/>
    <property type="match status" value="1"/>
</dbReference>
<dbReference type="GO" id="GO:1903566">
    <property type="term" value="P:positive regulation of protein localization to cilium"/>
    <property type="evidence" value="ECO:0007669"/>
    <property type="project" value="TreeGrafter"/>
</dbReference>
<keyword evidence="5" id="KW-1185">Reference proteome</keyword>
<proteinExistence type="inferred from homology"/>
<evidence type="ECO:0000256" key="3">
    <source>
        <dbReference type="ARBA" id="ARBA00023054"/>
    </source>
</evidence>
<evidence type="ECO:0000256" key="2">
    <source>
        <dbReference type="ARBA" id="ARBA00016007"/>
    </source>
</evidence>
<sequence>MKLKQEISLLQAQLSNFKRENEALRSGQGASLTVVKQNTDVALQNLHVVMNSAHASIKQLVSGAETLNLVAEILKSIDRITEIKDEADS</sequence>
<organism evidence="4 5">
    <name type="scientific">Phodopus roborovskii</name>
    <name type="common">Roborovski's desert hamster</name>
    <name type="synonym">Cricetulus roborovskii</name>
    <dbReference type="NCBI Taxonomy" id="109678"/>
    <lineage>
        <taxon>Eukaryota</taxon>
        <taxon>Metazoa</taxon>
        <taxon>Chordata</taxon>
        <taxon>Craniata</taxon>
        <taxon>Vertebrata</taxon>
        <taxon>Euteleostomi</taxon>
        <taxon>Mammalia</taxon>
        <taxon>Eutheria</taxon>
        <taxon>Euarchontoglires</taxon>
        <taxon>Glires</taxon>
        <taxon>Rodentia</taxon>
        <taxon>Myomorpha</taxon>
        <taxon>Muroidea</taxon>
        <taxon>Cricetidae</taxon>
        <taxon>Cricetinae</taxon>
        <taxon>Phodopus</taxon>
    </lineage>
</organism>
<dbReference type="GO" id="GO:0005769">
    <property type="term" value="C:early endosome"/>
    <property type="evidence" value="ECO:0007669"/>
    <property type="project" value="TreeGrafter"/>
</dbReference>
<evidence type="ECO:0000256" key="1">
    <source>
        <dbReference type="ARBA" id="ARBA00007791"/>
    </source>
</evidence>
<dbReference type="AlphaFoldDB" id="A0AAU9ZBX4"/>
<dbReference type="EMBL" id="CALSGD010001402">
    <property type="protein sequence ID" value="CAH6788745.1"/>
    <property type="molecule type" value="Genomic_DNA"/>
</dbReference>
<reference evidence="4" key="1">
    <citation type="submission" date="2022-06" db="EMBL/GenBank/DDBJ databases">
        <authorList>
            <person name="Andreotti S."/>
            <person name="Wyler E."/>
        </authorList>
    </citation>
    <scope>NUCLEOTIDE SEQUENCE</scope>
</reference>
<evidence type="ECO:0000313" key="4">
    <source>
        <dbReference type="EMBL" id="CAH6788745.1"/>
    </source>
</evidence>
<dbReference type="GO" id="GO:0005813">
    <property type="term" value="C:centrosome"/>
    <property type="evidence" value="ECO:0007669"/>
    <property type="project" value="TreeGrafter"/>
</dbReference>
<dbReference type="GO" id="GO:0032465">
    <property type="term" value="P:regulation of cytokinesis"/>
    <property type="evidence" value="ECO:0007669"/>
    <property type="project" value="TreeGrafter"/>
</dbReference>
<comment type="similarity">
    <text evidence="1">Belongs to the ENTR1 family.</text>
</comment>
<comment type="caution">
    <text evidence="4">The sequence shown here is derived from an EMBL/GenBank/DDBJ whole genome shotgun (WGS) entry which is preliminary data.</text>
</comment>
<dbReference type="GO" id="GO:0030496">
    <property type="term" value="C:midbody"/>
    <property type="evidence" value="ECO:0007669"/>
    <property type="project" value="TreeGrafter"/>
</dbReference>
<accession>A0AAU9ZBX4</accession>
<gene>
    <name evidence="4" type="primary">Entr1</name>
    <name evidence="4" type="ORF">PHOROB_LOCUS6407</name>
</gene>
<protein>
    <recommendedName>
        <fullName evidence="2">Endosome-associated-trafficking regulator 1</fullName>
    </recommendedName>
</protein>
<dbReference type="GO" id="GO:0045724">
    <property type="term" value="P:positive regulation of cilium assembly"/>
    <property type="evidence" value="ECO:0007669"/>
    <property type="project" value="TreeGrafter"/>
</dbReference>
<keyword evidence="3" id="KW-0175">Coiled coil</keyword>
<dbReference type="Proteomes" id="UP001152836">
    <property type="component" value="Unassembled WGS sequence"/>
</dbReference>
<dbReference type="InterPro" id="IPR026757">
    <property type="entry name" value="ENTR1"/>
</dbReference>
<dbReference type="PANTHER" id="PTHR31259:SF3">
    <property type="entry name" value="ENDOSOME-ASSOCIATED-TRAFFICKING REGULATOR 1"/>
    <property type="match status" value="1"/>
</dbReference>